<name>A0ABV8PUA7_9BACT</name>
<comment type="caution">
    <text evidence="1">The sequence shown here is derived from an EMBL/GenBank/DDBJ whole genome shotgun (WGS) entry which is preliminary data.</text>
</comment>
<accession>A0ABV8PUA7</accession>
<reference evidence="2" key="1">
    <citation type="journal article" date="2019" name="Int. J. Syst. Evol. Microbiol.">
        <title>The Global Catalogue of Microorganisms (GCM) 10K type strain sequencing project: providing services to taxonomists for standard genome sequencing and annotation.</title>
        <authorList>
            <consortium name="The Broad Institute Genomics Platform"/>
            <consortium name="The Broad Institute Genome Sequencing Center for Infectious Disease"/>
            <person name="Wu L."/>
            <person name="Ma J."/>
        </authorList>
    </citation>
    <scope>NUCLEOTIDE SEQUENCE [LARGE SCALE GENOMIC DNA]</scope>
    <source>
        <strain evidence="2">CECT 8010</strain>
    </source>
</reference>
<dbReference type="EMBL" id="JBHSDC010000009">
    <property type="protein sequence ID" value="MFC4231567.1"/>
    <property type="molecule type" value="Genomic_DNA"/>
</dbReference>
<keyword evidence="2" id="KW-1185">Reference proteome</keyword>
<evidence type="ECO:0000313" key="1">
    <source>
        <dbReference type="EMBL" id="MFC4231567.1"/>
    </source>
</evidence>
<organism evidence="1 2">
    <name type="scientific">Parasediminibacterium paludis</name>
    <dbReference type="NCBI Taxonomy" id="908966"/>
    <lineage>
        <taxon>Bacteria</taxon>
        <taxon>Pseudomonadati</taxon>
        <taxon>Bacteroidota</taxon>
        <taxon>Chitinophagia</taxon>
        <taxon>Chitinophagales</taxon>
        <taxon>Chitinophagaceae</taxon>
        <taxon>Parasediminibacterium</taxon>
    </lineage>
</organism>
<proteinExistence type="predicted"/>
<evidence type="ECO:0000313" key="2">
    <source>
        <dbReference type="Proteomes" id="UP001595906"/>
    </source>
</evidence>
<dbReference type="RefSeq" id="WP_379013090.1">
    <property type="nucleotide sequence ID" value="NZ_JBHSDC010000009.1"/>
</dbReference>
<protein>
    <submittedName>
        <fullName evidence="1">Uncharacterized protein</fullName>
    </submittedName>
</protein>
<sequence length="94" mass="11376">MLFTDIFNKKTQELQPEFDKLFKDILENQTHDGDLLLMRVNGFYYPEANNWDNTLFKNPYMIGPNTEGHSDYWHYRFIHNYRQNSTSSLTFMNI</sequence>
<gene>
    <name evidence="1" type="ORF">ACFOW1_06685</name>
</gene>
<dbReference type="Proteomes" id="UP001595906">
    <property type="component" value="Unassembled WGS sequence"/>
</dbReference>